<keyword evidence="1" id="KW-0812">Transmembrane</keyword>
<evidence type="ECO:0000313" key="3">
    <source>
        <dbReference type="Proteomes" id="UP000486602"/>
    </source>
</evidence>
<protein>
    <recommendedName>
        <fullName evidence="4">Copper chaperone NosL</fullName>
    </recommendedName>
</protein>
<evidence type="ECO:0000313" key="2">
    <source>
        <dbReference type="EMBL" id="NEN23913.1"/>
    </source>
</evidence>
<reference evidence="2 3" key="1">
    <citation type="submission" date="2020-02" db="EMBL/GenBank/DDBJ databases">
        <title>Out from the shadows clarifying the taxonomy of the family Cryomorphaceae and related taxa by utilizing the GTDB taxonomic framework.</title>
        <authorList>
            <person name="Bowman J.P."/>
        </authorList>
    </citation>
    <scope>NUCLEOTIDE SEQUENCE [LARGE SCALE GENOMIC DNA]</scope>
    <source>
        <strain evidence="2 3">QSSC 1-22</strain>
    </source>
</reference>
<organism evidence="2 3">
    <name type="scientific">Cryomorpha ignava</name>
    <dbReference type="NCBI Taxonomy" id="101383"/>
    <lineage>
        <taxon>Bacteria</taxon>
        <taxon>Pseudomonadati</taxon>
        <taxon>Bacteroidota</taxon>
        <taxon>Flavobacteriia</taxon>
        <taxon>Flavobacteriales</taxon>
        <taxon>Cryomorphaceae</taxon>
        <taxon>Cryomorpha</taxon>
    </lineage>
</organism>
<gene>
    <name evidence="2" type="ORF">G3O08_10425</name>
</gene>
<evidence type="ECO:0000256" key="1">
    <source>
        <dbReference type="SAM" id="Phobius"/>
    </source>
</evidence>
<feature type="transmembrane region" description="Helical" evidence="1">
    <location>
        <begin position="99"/>
        <end position="120"/>
    </location>
</feature>
<sequence>MILAVVLLGGIFLFPLWQINLEAAQFPGGLDLNIWINRISGADGDDSIIQNINILNHYIGMQFIEPDSIPELKYFSYVAYAMMALGVLMAIINNKWGYGIWFLIMAILSVLAVYDFYLWLYDYGHNLDPMAPIKIEGMTFMPPLFGEKDLLNFYVKSYPQLGTIFMGLSIVGGFFAFWTKPKKVRS</sequence>
<accession>A0A7K3WQH8</accession>
<keyword evidence="1" id="KW-0472">Membrane</keyword>
<dbReference type="EMBL" id="JAAGVY010000017">
    <property type="protein sequence ID" value="NEN23913.1"/>
    <property type="molecule type" value="Genomic_DNA"/>
</dbReference>
<keyword evidence="3" id="KW-1185">Reference proteome</keyword>
<name>A0A7K3WQH8_9FLAO</name>
<keyword evidence="1" id="KW-1133">Transmembrane helix</keyword>
<feature type="transmembrane region" description="Helical" evidence="1">
    <location>
        <begin position="158"/>
        <end position="178"/>
    </location>
</feature>
<proteinExistence type="predicted"/>
<dbReference type="Proteomes" id="UP000486602">
    <property type="component" value="Unassembled WGS sequence"/>
</dbReference>
<evidence type="ECO:0008006" key="4">
    <source>
        <dbReference type="Google" id="ProtNLM"/>
    </source>
</evidence>
<dbReference type="AlphaFoldDB" id="A0A7K3WQH8"/>
<comment type="caution">
    <text evidence="2">The sequence shown here is derived from an EMBL/GenBank/DDBJ whole genome shotgun (WGS) entry which is preliminary data.</text>
</comment>
<feature type="transmembrane region" description="Helical" evidence="1">
    <location>
        <begin position="74"/>
        <end position="92"/>
    </location>
</feature>